<keyword evidence="3" id="KW-1185">Reference proteome</keyword>
<evidence type="ECO:0000313" key="3">
    <source>
        <dbReference type="Proteomes" id="UP000245383"/>
    </source>
</evidence>
<dbReference type="STRING" id="133385.A0A2T9YRK1"/>
<gene>
    <name evidence="2" type="ORF">BB561_002158</name>
</gene>
<feature type="compositionally biased region" description="Polar residues" evidence="1">
    <location>
        <begin position="21"/>
        <end position="35"/>
    </location>
</feature>
<evidence type="ECO:0000313" key="2">
    <source>
        <dbReference type="EMBL" id="PVU94959.1"/>
    </source>
</evidence>
<sequence>MSPLSPIPFSGTPRRKILTPVRTTTQSNLQSFPTASKIRQSLAQSSYNPSDLSVYNREDETNSLSALEEYVPPKYIVAHEDMKELTNNFMKQFDSILKEWCELAKDKNLKSEKQTSSLQERHKKLETDLASIKLQSSDLSKQHNIEKSQQEDLASVVAEINKQNDEIFSSISRLSTRKDALDKKLLHKVNGTFF</sequence>
<comment type="caution">
    <text evidence="2">The sequence shown here is derived from an EMBL/GenBank/DDBJ whole genome shotgun (WGS) entry which is preliminary data.</text>
</comment>
<name>A0A2T9YRK1_9FUNG</name>
<dbReference type="EMBL" id="MBFR01000069">
    <property type="protein sequence ID" value="PVU94959.1"/>
    <property type="molecule type" value="Genomic_DNA"/>
</dbReference>
<feature type="region of interest" description="Disordered" evidence="1">
    <location>
        <begin position="1"/>
        <end position="35"/>
    </location>
</feature>
<organism evidence="2 3">
    <name type="scientific">Smittium simulii</name>
    <dbReference type="NCBI Taxonomy" id="133385"/>
    <lineage>
        <taxon>Eukaryota</taxon>
        <taxon>Fungi</taxon>
        <taxon>Fungi incertae sedis</taxon>
        <taxon>Zoopagomycota</taxon>
        <taxon>Kickxellomycotina</taxon>
        <taxon>Harpellomycetes</taxon>
        <taxon>Harpellales</taxon>
        <taxon>Legeriomycetaceae</taxon>
        <taxon>Smittium</taxon>
    </lineage>
</organism>
<proteinExistence type="predicted"/>
<evidence type="ECO:0000256" key="1">
    <source>
        <dbReference type="SAM" id="MobiDB-lite"/>
    </source>
</evidence>
<dbReference type="Proteomes" id="UP000245383">
    <property type="component" value="Unassembled WGS sequence"/>
</dbReference>
<protein>
    <submittedName>
        <fullName evidence="2">Uncharacterized protein</fullName>
    </submittedName>
</protein>
<dbReference type="OrthoDB" id="10519384at2759"/>
<dbReference type="AlphaFoldDB" id="A0A2T9YRK1"/>
<accession>A0A2T9YRK1</accession>
<reference evidence="2 3" key="1">
    <citation type="journal article" date="2018" name="MBio">
        <title>Comparative Genomics Reveals the Core Gene Toolbox for the Fungus-Insect Symbiosis.</title>
        <authorList>
            <person name="Wang Y."/>
            <person name="Stata M."/>
            <person name="Wang W."/>
            <person name="Stajich J.E."/>
            <person name="White M.M."/>
            <person name="Moncalvo J.M."/>
        </authorList>
    </citation>
    <scope>NUCLEOTIDE SEQUENCE [LARGE SCALE GENOMIC DNA]</scope>
    <source>
        <strain evidence="2 3">SWE-8-4</strain>
    </source>
</reference>